<keyword evidence="4" id="KW-0255">Endonuclease</keyword>
<dbReference type="SUPFAM" id="SSF56219">
    <property type="entry name" value="DNase I-like"/>
    <property type="match status" value="1"/>
</dbReference>
<feature type="region of interest" description="Disordered" evidence="1">
    <location>
        <begin position="81"/>
        <end position="100"/>
    </location>
</feature>
<evidence type="ECO:0000259" key="3">
    <source>
        <dbReference type="Pfam" id="PF14529"/>
    </source>
</evidence>
<feature type="compositionally biased region" description="Basic and acidic residues" evidence="1">
    <location>
        <begin position="81"/>
        <end position="93"/>
    </location>
</feature>
<dbReference type="Proteomes" id="UP001458880">
    <property type="component" value="Unassembled WGS sequence"/>
</dbReference>
<evidence type="ECO:0000313" key="5">
    <source>
        <dbReference type="Proteomes" id="UP001458880"/>
    </source>
</evidence>
<protein>
    <submittedName>
        <fullName evidence="4">Endonuclease-reverse transcriptase</fullName>
    </submittedName>
</protein>
<evidence type="ECO:0000256" key="2">
    <source>
        <dbReference type="SAM" id="Phobius"/>
    </source>
</evidence>
<keyword evidence="2" id="KW-0812">Transmembrane</keyword>
<dbReference type="InterPro" id="IPR005135">
    <property type="entry name" value="Endo/exonuclease/phosphatase"/>
</dbReference>
<keyword evidence="2" id="KW-0472">Membrane</keyword>
<gene>
    <name evidence="4" type="ORF">QE152_g38055</name>
</gene>
<comment type="caution">
    <text evidence="4">The sequence shown here is derived from an EMBL/GenBank/DDBJ whole genome shotgun (WGS) entry which is preliminary data.</text>
</comment>
<keyword evidence="4" id="KW-0540">Nuclease</keyword>
<sequence>MKAKMWRYCLLARNFRRRIKERKGYVSITIAGWVLFCCYISPNIEMDVYKEKVDEIANQVSSAKKEAIIVGDFNAKSHMWESARNDRKEEHWESGSQRWN</sequence>
<dbReference type="EMBL" id="JASPKY010000777">
    <property type="protein sequence ID" value="KAK9685432.1"/>
    <property type="molecule type" value="Genomic_DNA"/>
</dbReference>
<feature type="transmembrane region" description="Helical" evidence="2">
    <location>
        <begin position="24"/>
        <end position="42"/>
    </location>
</feature>
<dbReference type="Gene3D" id="3.60.10.10">
    <property type="entry name" value="Endonuclease/exonuclease/phosphatase"/>
    <property type="match status" value="1"/>
</dbReference>
<dbReference type="AlphaFoldDB" id="A0AAW1I986"/>
<keyword evidence="5" id="KW-1185">Reference proteome</keyword>
<dbReference type="InterPro" id="IPR036691">
    <property type="entry name" value="Endo/exonu/phosph_ase_sf"/>
</dbReference>
<keyword evidence="2" id="KW-1133">Transmembrane helix</keyword>
<evidence type="ECO:0000256" key="1">
    <source>
        <dbReference type="SAM" id="MobiDB-lite"/>
    </source>
</evidence>
<accession>A0AAW1I986</accession>
<dbReference type="GO" id="GO:0004519">
    <property type="term" value="F:endonuclease activity"/>
    <property type="evidence" value="ECO:0007669"/>
    <property type="project" value="UniProtKB-KW"/>
</dbReference>
<proteinExistence type="predicted"/>
<keyword evidence="4" id="KW-0378">Hydrolase</keyword>
<dbReference type="Pfam" id="PF14529">
    <property type="entry name" value="Exo_endo_phos_2"/>
    <property type="match status" value="1"/>
</dbReference>
<reference evidence="4 5" key="1">
    <citation type="journal article" date="2024" name="BMC Genomics">
        <title>De novo assembly and annotation of Popillia japonica's genome with initial clues to its potential as an invasive pest.</title>
        <authorList>
            <person name="Cucini C."/>
            <person name="Boschi S."/>
            <person name="Funari R."/>
            <person name="Cardaioli E."/>
            <person name="Iannotti N."/>
            <person name="Marturano G."/>
            <person name="Paoli F."/>
            <person name="Bruttini M."/>
            <person name="Carapelli A."/>
            <person name="Frati F."/>
            <person name="Nardi F."/>
        </authorList>
    </citation>
    <scope>NUCLEOTIDE SEQUENCE [LARGE SCALE GENOMIC DNA]</scope>
    <source>
        <strain evidence="4">DMR45628</strain>
    </source>
</reference>
<evidence type="ECO:0000313" key="4">
    <source>
        <dbReference type="EMBL" id="KAK9685432.1"/>
    </source>
</evidence>
<name>A0AAW1I986_POPJA</name>
<feature type="domain" description="Endonuclease/exonuclease/phosphatase" evidence="3">
    <location>
        <begin position="34"/>
        <end position="90"/>
    </location>
</feature>
<organism evidence="4 5">
    <name type="scientific">Popillia japonica</name>
    <name type="common">Japanese beetle</name>
    <dbReference type="NCBI Taxonomy" id="7064"/>
    <lineage>
        <taxon>Eukaryota</taxon>
        <taxon>Metazoa</taxon>
        <taxon>Ecdysozoa</taxon>
        <taxon>Arthropoda</taxon>
        <taxon>Hexapoda</taxon>
        <taxon>Insecta</taxon>
        <taxon>Pterygota</taxon>
        <taxon>Neoptera</taxon>
        <taxon>Endopterygota</taxon>
        <taxon>Coleoptera</taxon>
        <taxon>Polyphaga</taxon>
        <taxon>Scarabaeiformia</taxon>
        <taxon>Scarabaeidae</taxon>
        <taxon>Rutelinae</taxon>
        <taxon>Popillia</taxon>
    </lineage>
</organism>